<reference evidence="3 4" key="1">
    <citation type="journal article" date="2023" name="Nucleic Acids Res.">
        <title>The hologenome of Daphnia magna reveals possible DNA methylation and microbiome-mediated evolution of the host genome.</title>
        <authorList>
            <person name="Chaturvedi A."/>
            <person name="Li X."/>
            <person name="Dhandapani V."/>
            <person name="Marshall H."/>
            <person name="Kissane S."/>
            <person name="Cuenca-Cambronero M."/>
            <person name="Asole G."/>
            <person name="Calvet F."/>
            <person name="Ruiz-Romero M."/>
            <person name="Marangio P."/>
            <person name="Guigo R."/>
            <person name="Rago D."/>
            <person name="Mirbahai L."/>
            <person name="Eastwood N."/>
            <person name="Colbourne J.K."/>
            <person name="Zhou J."/>
            <person name="Mallon E."/>
            <person name="Orsini L."/>
        </authorList>
    </citation>
    <scope>NUCLEOTIDE SEQUENCE [LARGE SCALE GENOMIC DNA]</scope>
    <source>
        <strain evidence="3">LRV0_1</strain>
    </source>
</reference>
<evidence type="ECO:0000256" key="1">
    <source>
        <dbReference type="SAM" id="MobiDB-lite"/>
    </source>
</evidence>
<protein>
    <submittedName>
        <fullName evidence="3">Uncharacterized protein</fullName>
    </submittedName>
</protein>
<accession>A0ABR0B011</accession>
<evidence type="ECO:0000313" key="4">
    <source>
        <dbReference type="Proteomes" id="UP001234178"/>
    </source>
</evidence>
<keyword evidence="4" id="KW-1185">Reference proteome</keyword>
<dbReference type="EMBL" id="JAOYFB010000039">
    <property type="protein sequence ID" value="KAK4030725.1"/>
    <property type="molecule type" value="Genomic_DNA"/>
</dbReference>
<name>A0ABR0B011_9CRUS</name>
<comment type="caution">
    <text evidence="3">The sequence shown here is derived from an EMBL/GenBank/DDBJ whole genome shotgun (WGS) entry which is preliminary data.</text>
</comment>
<feature type="compositionally biased region" description="Polar residues" evidence="1">
    <location>
        <begin position="82"/>
        <end position="94"/>
    </location>
</feature>
<evidence type="ECO:0000313" key="2">
    <source>
        <dbReference type="EMBL" id="KAK4030723.1"/>
    </source>
</evidence>
<evidence type="ECO:0000313" key="3">
    <source>
        <dbReference type="EMBL" id="KAK4030725.1"/>
    </source>
</evidence>
<gene>
    <name evidence="2" type="ORF">OUZ56_024062</name>
    <name evidence="3" type="ORF">OUZ56_024064</name>
</gene>
<dbReference type="EMBL" id="JAOYFB010000039">
    <property type="protein sequence ID" value="KAK4030723.1"/>
    <property type="molecule type" value="Genomic_DNA"/>
</dbReference>
<proteinExistence type="predicted"/>
<sequence>MSKHFLIVDAWIEEDKRDIHRCVISNDLDKTNAALRLYYQTTELAAAGKRPRSENSDIQSEIEDHQVGRGRRTPKPRDIYSLPSSPSIGESGEQINSISIGVDSSGCIKANSGGPENHHKDLHDEGDLDLSSQYVYPVDITVPPGDVLSLFIKIKFIKRQQ</sequence>
<dbReference type="Proteomes" id="UP001234178">
    <property type="component" value="Unassembled WGS sequence"/>
</dbReference>
<feature type="region of interest" description="Disordered" evidence="1">
    <location>
        <begin position="46"/>
        <end position="94"/>
    </location>
</feature>
<organism evidence="3 4">
    <name type="scientific">Daphnia magna</name>
    <dbReference type="NCBI Taxonomy" id="35525"/>
    <lineage>
        <taxon>Eukaryota</taxon>
        <taxon>Metazoa</taxon>
        <taxon>Ecdysozoa</taxon>
        <taxon>Arthropoda</taxon>
        <taxon>Crustacea</taxon>
        <taxon>Branchiopoda</taxon>
        <taxon>Diplostraca</taxon>
        <taxon>Cladocera</taxon>
        <taxon>Anomopoda</taxon>
        <taxon>Daphniidae</taxon>
        <taxon>Daphnia</taxon>
    </lineage>
</organism>